<comment type="similarity">
    <text evidence="1 5">Belongs to the peptidase S8 family.</text>
</comment>
<proteinExistence type="inferred from homology"/>
<evidence type="ECO:0000256" key="4">
    <source>
        <dbReference type="ARBA" id="ARBA00022825"/>
    </source>
</evidence>
<dbReference type="Proteomes" id="UP000245695">
    <property type="component" value="Chromosome 1"/>
</dbReference>
<dbReference type="Pfam" id="PF00082">
    <property type="entry name" value="Peptidase_S8"/>
    <property type="match status" value="2"/>
</dbReference>
<dbReference type="SUPFAM" id="SSF52743">
    <property type="entry name" value="Subtilisin-like"/>
    <property type="match status" value="1"/>
</dbReference>
<name>A0A2P2BPP8_9FIRM</name>
<evidence type="ECO:0000259" key="6">
    <source>
        <dbReference type="Pfam" id="PF00082"/>
    </source>
</evidence>
<evidence type="ECO:0000256" key="1">
    <source>
        <dbReference type="ARBA" id="ARBA00011073"/>
    </source>
</evidence>
<dbReference type="InterPro" id="IPR036852">
    <property type="entry name" value="Peptidase_S8/S53_dom_sf"/>
</dbReference>
<protein>
    <submittedName>
        <fullName evidence="7">Subtilisin-like serine germination related protease</fullName>
    </submittedName>
</protein>
<dbReference type="PRINTS" id="PR00723">
    <property type="entry name" value="SUBTILISIN"/>
</dbReference>
<organism evidence="7 8">
    <name type="scientific">Romboutsia hominis</name>
    <dbReference type="NCBI Taxonomy" id="1507512"/>
    <lineage>
        <taxon>Bacteria</taxon>
        <taxon>Bacillati</taxon>
        <taxon>Bacillota</taxon>
        <taxon>Clostridia</taxon>
        <taxon>Peptostreptococcales</taxon>
        <taxon>Peptostreptococcaceae</taxon>
        <taxon>Romboutsia</taxon>
    </lineage>
</organism>
<evidence type="ECO:0000313" key="8">
    <source>
        <dbReference type="Proteomes" id="UP000245695"/>
    </source>
</evidence>
<evidence type="ECO:0000256" key="5">
    <source>
        <dbReference type="PROSITE-ProRule" id="PRU01240"/>
    </source>
</evidence>
<evidence type="ECO:0000313" key="7">
    <source>
        <dbReference type="EMBL" id="CEI72318.1"/>
    </source>
</evidence>
<evidence type="ECO:0000256" key="2">
    <source>
        <dbReference type="ARBA" id="ARBA00022670"/>
    </source>
</evidence>
<dbReference type="InterPro" id="IPR015500">
    <property type="entry name" value="Peptidase_S8_subtilisin-rel"/>
</dbReference>
<feature type="domain" description="Peptidase S8/S53" evidence="6">
    <location>
        <begin position="107"/>
        <end position="283"/>
    </location>
</feature>
<keyword evidence="3" id="KW-0378">Hydrolase</keyword>
<dbReference type="GO" id="GO:0004252">
    <property type="term" value="F:serine-type endopeptidase activity"/>
    <property type="evidence" value="ECO:0007669"/>
    <property type="project" value="InterPro"/>
</dbReference>
<dbReference type="KEGG" id="rhom:FRIFI_0773"/>
<dbReference type="EMBL" id="LN650648">
    <property type="protein sequence ID" value="CEI72318.1"/>
    <property type="molecule type" value="Genomic_DNA"/>
</dbReference>
<evidence type="ECO:0000256" key="3">
    <source>
        <dbReference type="ARBA" id="ARBA00022801"/>
    </source>
</evidence>
<dbReference type="PIRSF" id="PIRSF037894">
    <property type="entry name" value="Subtilisin_rel_CspABC"/>
    <property type="match status" value="1"/>
</dbReference>
<dbReference type="PROSITE" id="PS51892">
    <property type="entry name" value="SUBTILASE"/>
    <property type="match status" value="1"/>
</dbReference>
<dbReference type="InterPro" id="IPR034045">
    <property type="entry name" value="Pep_S8_CspA-like"/>
</dbReference>
<dbReference type="GO" id="GO:0006508">
    <property type="term" value="P:proteolysis"/>
    <property type="evidence" value="ECO:0007669"/>
    <property type="project" value="UniProtKB-KW"/>
</dbReference>
<accession>A0A2P2BPP8</accession>
<dbReference type="PANTHER" id="PTHR43806:SF11">
    <property type="entry name" value="CEREVISIN-RELATED"/>
    <property type="match status" value="1"/>
</dbReference>
<sequence length="555" mass="61907">MKKDFRVNYTLVGNVVYGEGFEEDLKKLGDKFKFEKISDTFGILFMENYEVSNFEYLFNLKSIYRLEPSVRLSSLVNINRGTFNGVVANEDIGANFIKENPNLSISGKGVIIGIADSGIDYLHPDFIYPDKTSKILYLWDQTKEGKPPNGFYIGTEYNREDINKAILENDGSLSVDEEGTGTMISGICAGLGNLNPEYKGVAEESDLIIVKLKKIENDYNNGYLIAAMEYMNQKARQERKPLVNNISLGNNSLVGISSRLSYDKLFFEHGLCQVIGAGNESNTQTHASGKLGFNGDIQDVEIDIGEDEEILNIELWVNRPDKIDLYIISPSGEESQLAFVSDFNIISGLFNFENTRYTISFSYPFSYSGQQRTVITLANAKKGIWKIRLIGAYITNGIYNMYLENRKFIKPGTKFSKSDPENTINYPSTLNDVISVGAYDTINNSLWASSSRGPTIESVLKPDIVAPGVNIIGPYINKTYATGTGTGIASAYTSGAVALFLQYIQVNGNYENKAFVQKIRTYLSAGARRNQDVGYPNYSYGYGELDIRGLFEQLR</sequence>
<gene>
    <name evidence="7" type="ORF">FRIFI_0773</name>
</gene>
<keyword evidence="4" id="KW-0720">Serine protease</keyword>
<dbReference type="PANTHER" id="PTHR43806">
    <property type="entry name" value="PEPTIDASE S8"/>
    <property type="match status" value="1"/>
</dbReference>
<dbReference type="InterPro" id="IPR050131">
    <property type="entry name" value="Peptidase_S8_subtilisin-like"/>
</dbReference>
<dbReference type="AlphaFoldDB" id="A0A2P2BPP8"/>
<reference evidence="7 8" key="1">
    <citation type="submission" date="2014-09" db="EMBL/GenBank/DDBJ databases">
        <authorList>
            <person name="Hornung B.V."/>
        </authorList>
    </citation>
    <scope>NUCLEOTIDE SEQUENCE [LARGE SCALE GENOMIC DNA]</scope>
    <source>
        <strain evidence="7 8">FRIFI</strain>
    </source>
</reference>
<keyword evidence="8" id="KW-1185">Reference proteome</keyword>
<feature type="domain" description="Peptidase S8/S53" evidence="6">
    <location>
        <begin position="420"/>
        <end position="543"/>
    </location>
</feature>
<dbReference type="CDD" id="cd07478">
    <property type="entry name" value="Peptidases_S8_CspA-like"/>
    <property type="match status" value="1"/>
</dbReference>
<dbReference type="Gene3D" id="3.40.50.200">
    <property type="entry name" value="Peptidase S8/S53 domain"/>
    <property type="match status" value="1"/>
</dbReference>
<dbReference type="RefSeq" id="WP_166505034.1">
    <property type="nucleotide sequence ID" value="NZ_LN650648.1"/>
</dbReference>
<dbReference type="InterPro" id="IPR017310">
    <property type="entry name" value="Pept_S8A_subtilisin_clostridia"/>
</dbReference>
<keyword evidence="2 7" id="KW-0645">Protease</keyword>
<dbReference type="InterPro" id="IPR000209">
    <property type="entry name" value="Peptidase_S8/S53_dom"/>
</dbReference>
<comment type="caution">
    <text evidence="5">Lacks conserved residue(s) required for the propagation of feature annotation.</text>
</comment>
<dbReference type="Gene3D" id="2.60.120.1290">
    <property type="match status" value="1"/>
</dbReference>